<dbReference type="EMBL" id="RXIC02000021">
    <property type="protein sequence ID" value="KAB1218027.1"/>
    <property type="molecule type" value="Genomic_DNA"/>
</dbReference>
<feature type="region of interest" description="Disordered" evidence="3">
    <location>
        <begin position="945"/>
        <end position="1038"/>
    </location>
</feature>
<feature type="domain" description="MIF4G" evidence="4">
    <location>
        <begin position="494"/>
        <end position="682"/>
    </location>
</feature>
<comment type="subcellular location">
    <subcellularLocation>
        <location evidence="1">Cytoplasm</location>
    </subcellularLocation>
</comment>
<dbReference type="GO" id="GO:0005737">
    <property type="term" value="C:cytoplasm"/>
    <property type="evidence" value="ECO:0007669"/>
    <property type="project" value="UniProtKB-SubCell"/>
</dbReference>
<dbReference type="Pfam" id="PF02854">
    <property type="entry name" value="MIF4G"/>
    <property type="match status" value="3"/>
</dbReference>
<dbReference type="OrthoDB" id="27832at2759"/>
<keyword evidence="2" id="KW-0963">Cytoplasm</keyword>
<feature type="region of interest" description="Disordered" evidence="3">
    <location>
        <begin position="1071"/>
        <end position="1097"/>
    </location>
</feature>
<name>A0A6A1W1M1_9ROSI</name>
<feature type="compositionally biased region" description="Acidic residues" evidence="3">
    <location>
        <begin position="1086"/>
        <end position="1095"/>
    </location>
</feature>
<feature type="domain" description="MIF4G" evidence="4">
    <location>
        <begin position="72"/>
        <end position="309"/>
    </location>
</feature>
<protein>
    <submittedName>
        <fullName evidence="5">Regulator of nonsense transcripts UPF2</fullName>
    </submittedName>
</protein>
<gene>
    <name evidence="5" type="ORF">CJ030_MR3G014563</name>
</gene>
<organism evidence="5 6">
    <name type="scientific">Morella rubra</name>
    <name type="common">Chinese bayberry</name>
    <dbReference type="NCBI Taxonomy" id="262757"/>
    <lineage>
        <taxon>Eukaryota</taxon>
        <taxon>Viridiplantae</taxon>
        <taxon>Streptophyta</taxon>
        <taxon>Embryophyta</taxon>
        <taxon>Tracheophyta</taxon>
        <taxon>Spermatophyta</taxon>
        <taxon>Magnoliopsida</taxon>
        <taxon>eudicotyledons</taxon>
        <taxon>Gunneridae</taxon>
        <taxon>Pentapetalae</taxon>
        <taxon>rosids</taxon>
        <taxon>fabids</taxon>
        <taxon>Fagales</taxon>
        <taxon>Myricaceae</taxon>
        <taxon>Morella</taxon>
    </lineage>
</organism>
<dbReference type="AlphaFoldDB" id="A0A6A1W1M1"/>
<evidence type="ECO:0000313" key="6">
    <source>
        <dbReference type="Proteomes" id="UP000516437"/>
    </source>
</evidence>
<feature type="compositionally biased region" description="Polar residues" evidence="3">
    <location>
        <begin position="1163"/>
        <end position="1182"/>
    </location>
</feature>
<evidence type="ECO:0000256" key="3">
    <source>
        <dbReference type="SAM" id="MobiDB-lite"/>
    </source>
</evidence>
<reference evidence="5 6" key="1">
    <citation type="journal article" date="2019" name="Plant Biotechnol. J.">
        <title>The red bayberry genome and genetic basis of sex determination.</title>
        <authorList>
            <person name="Jia H.M."/>
            <person name="Jia H.J."/>
            <person name="Cai Q.L."/>
            <person name="Wang Y."/>
            <person name="Zhao H.B."/>
            <person name="Yang W.F."/>
            <person name="Wang G.Y."/>
            <person name="Li Y.H."/>
            <person name="Zhan D.L."/>
            <person name="Shen Y.T."/>
            <person name="Niu Q.F."/>
            <person name="Chang L."/>
            <person name="Qiu J."/>
            <person name="Zhao L."/>
            <person name="Xie H.B."/>
            <person name="Fu W.Y."/>
            <person name="Jin J."/>
            <person name="Li X.W."/>
            <person name="Jiao Y."/>
            <person name="Zhou C.C."/>
            <person name="Tu T."/>
            <person name="Chai C.Y."/>
            <person name="Gao J.L."/>
            <person name="Fan L.J."/>
            <person name="van de Weg E."/>
            <person name="Wang J.Y."/>
            <person name="Gao Z.S."/>
        </authorList>
    </citation>
    <scope>NUCLEOTIDE SEQUENCE [LARGE SCALE GENOMIC DNA]</scope>
    <source>
        <tissue evidence="5">Leaves</tissue>
    </source>
</reference>
<comment type="caution">
    <text evidence="5">The sequence shown here is derived from an EMBL/GenBank/DDBJ whole genome shotgun (WGS) entry which is preliminary data.</text>
</comment>
<dbReference type="InterPro" id="IPR003890">
    <property type="entry name" value="MIF4G-like_typ-3"/>
</dbReference>
<feature type="region of interest" description="Disordered" evidence="3">
    <location>
        <begin position="1"/>
        <end position="22"/>
    </location>
</feature>
<dbReference type="Pfam" id="PF04050">
    <property type="entry name" value="Upf2"/>
    <property type="match status" value="1"/>
</dbReference>
<dbReference type="FunFam" id="1.25.40.180:FF:000030">
    <property type="entry name" value="Regulator of nonsense transcripts UPF2"/>
    <property type="match status" value="1"/>
</dbReference>
<dbReference type="InterPro" id="IPR039762">
    <property type="entry name" value="Nmd2/UPF2"/>
</dbReference>
<evidence type="ECO:0000313" key="5">
    <source>
        <dbReference type="EMBL" id="KAB1218027.1"/>
    </source>
</evidence>
<feature type="region of interest" description="Disordered" evidence="3">
    <location>
        <begin position="391"/>
        <end position="480"/>
    </location>
</feature>
<feature type="region of interest" description="Disordered" evidence="3">
    <location>
        <begin position="1163"/>
        <end position="1212"/>
    </location>
</feature>
<dbReference type="GO" id="GO:0035145">
    <property type="term" value="C:exon-exon junction complex"/>
    <property type="evidence" value="ECO:0007669"/>
    <property type="project" value="TreeGrafter"/>
</dbReference>
<dbReference type="PANTHER" id="PTHR12839:SF7">
    <property type="entry name" value="REGULATOR OF NONSENSE TRANSCRIPTS 2"/>
    <property type="match status" value="1"/>
</dbReference>
<feature type="compositionally biased region" description="Basic and acidic residues" evidence="3">
    <location>
        <begin position="437"/>
        <end position="480"/>
    </location>
</feature>
<feature type="compositionally biased region" description="Polar residues" evidence="3">
    <location>
        <begin position="950"/>
        <end position="960"/>
    </location>
</feature>
<evidence type="ECO:0000256" key="2">
    <source>
        <dbReference type="ARBA" id="ARBA00022490"/>
    </source>
</evidence>
<feature type="compositionally biased region" description="Polar residues" evidence="3">
    <location>
        <begin position="414"/>
        <end position="433"/>
    </location>
</feature>
<dbReference type="GO" id="GO:0000184">
    <property type="term" value="P:nuclear-transcribed mRNA catabolic process, nonsense-mediated decay"/>
    <property type="evidence" value="ECO:0007669"/>
    <property type="project" value="InterPro"/>
</dbReference>
<feature type="compositionally biased region" description="Acidic residues" evidence="3">
    <location>
        <begin position="983"/>
        <end position="1018"/>
    </location>
</feature>
<dbReference type="PANTHER" id="PTHR12839">
    <property type="entry name" value="NONSENSE-MEDIATED MRNA DECAY PROTEIN 2 UP-FRAMESHIFT SUPPRESSOR 2"/>
    <property type="match status" value="1"/>
</dbReference>
<dbReference type="Gene3D" id="1.25.40.180">
    <property type="match status" value="3"/>
</dbReference>
<dbReference type="GO" id="GO:0003723">
    <property type="term" value="F:RNA binding"/>
    <property type="evidence" value="ECO:0007669"/>
    <property type="project" value="InterPro"/>
</dbReference>
<dbReference type="SUPFAM" id="SSF48371">
    <property type="entry name" value="ARM repeat"/>
    <property type="match status" value="3"/>
</dbReference>
<evidence type="ECO:0000256" key="1">
    <source>
        <dbReference type="ARBA" id="ARBA00004496"/>
    </source>
</evidence>
<keyword evidence="6" id="KW-1185">Reference proteome</keyword>
<feature type="domain" description="MIF4G" evidence="4">
    <location>
        <begin position="697"/>
        <end position="898"/>
    </location>
</feature>
<sequence length="1212" mass="137794">MDQHEDECHVRTENHGKQDDEEAVARLEEIKKSMESKMALRQSNLNPERPVLLTEFRSPPDTGFLRTLDSSIRRNTAVIKKLKQINEELREGLMEELRSVNLSKFVSEAVTAICDAKLRTSDIQAAVQICSLLHQRYKDFSPSLIQGLLKVFFPGKSGDDLEADRNMKAMKKRSTLKLLLELYFVGVIEDGGIFMNIVKDLTSLEHLKDRDTTQTNLTLLASFARQGRIFLGLPQSGQEIHEEFFKGLNITADQKKFLRKAFHAYYDAAAELLQSEHALLDQMEHENAKILSARGELSDENVSSYEKLRKSYDHLYRNVSALAEALDMQPPVMPEDGHTTRVTTGEDASPPAPGKDSSVLEAIWDDEDTRAFYEGLPDLRAFVPAVLLGEAEPKANEQPTKTQEQHTELAGESDQGQQATQDTAEVSADSGTLQEGKNIDKGKDKEEKDKEKTKESDKEKGKEKDADRKGEKDGDKKGEIEKEKLKGLEGTNLDALLQRLPGCVSRDLIDQLTVEFCYLNSKSNRKKLVRTLFNVPRTSLELLPYYSRMVATLSTCMKDVSSMLLQMLEEEFNFLINKKDQMNIETKIRNIRFIGELCKFKIAPASLVFSCLKACLDDFTHHNIDVACNLLETCGRFLYRSPETTIRMANMLEILMRLKNVKNLDPRHSTLVENAYYLCKPPERSPRVTKVRPPLHQYIRKLLFADLDKTTIEHVLRQLRKLPWSDCEPYLLKCFMKIHRGKYGQIHLIASLTAGLSRYHDEFAVAVVDEVLEEIRVGLELNDYGMQQRRIAHMRFLGELYNYEHVDSSVIFETLYLILVFGHGTPEQDSLDPPEDCFRIRMVITLLETCGHYFDRGSSKRKLDRFLVHFQRYILSKGALPLDIEFDLQDLFAELRSNMTRYSSIEEVNAAITELEEYEHTVSTEKAINEKLSDTENRSRRTISCAISAKRQNLNGNEENGQVHEETGDSDSDSGSGSMEPEAHDEEELDEENPDDGCESEDDDDDDGGGPASDDDDEVRVRQKVTEVDPQEEASFEQELKAVVQESMEQRRQELRGRPTLNMMIPMNLFEGSSKDHHSRGIGGESGDEALDEETGGSKEVQVKVLVKRGNKQQTKQMYIPRDCSLVQSTKQKEAAELEEKQDIKRLVLEYNDREEEELNGLATQTMHWSQSGGNKGSSRGNTWEGPGGRAGTSRHRHHNYPVGGVYYSKKK</sequence>
<feature type="region of interest" description="Disordered" evidence="3">
    <location>
        <begin position="327"/>
        <end position="358"/>
    </location>
</feature>
<evidence type="ECO:0000259" key="4">
    <source>
        <dbReference type="SMART" id="SM00543"/>
    </source>
</evidence>
<dbReference type="Proteomes" id="UP000516437">
    <property type="component" value="Chromosome 3"/>
</dbReference>
<dbReference type="FunFam" id="1.25.40.180:FF:000033">
    <property type="entry name" value="Regulator of nonsense transcripts UPF2"/>
    <property type="match status" value="1"/>
</dbReference>
<dbReference type="InterPro" id="IPR016024">
    <property type="entry name" value="ARM-type_fold"/>
</dbReference>
<proteinExistence type="predicted"/>
<dbReference type="FunFam" id="1.25.40.180:FF:000026">
    <property type="entry name" value="Regulator of nonsense transcripts UPF2"/>
    <property type="match status" value="1"/>
</dbReference>
<dbReference type="InterPro" id="IPR007193">
    <property type="entry name" value="Upf2/Nmd2_C"/>
</dbReference>
<accession>A0A6A1W1M1</accession>
<dbReference type="SMART" id="SM00543">
    <property type="entry name" value="MIF4G"/>
    <property type="match status" value="3"/>
</dbReference>